<dbReference type="KEGG" id="ddi:DDB_G0270202"/>
<evidence type="ECO:0000313" key="5">
    <source>
        <dbReference type="EMBL" id="EAL72451.2"/>
    </source>
</evidence>
<feature type="region of interest" description="Disordered" evidence="4">
    <location>
        <begin position="177"/>
        <end position="237"/>
    </location>
</feature>
<dbReference type="AlphaFoldDB" id="Q55C67"/>
<evidence type="ECO:0000256" key="2">
    <source>
        <dbReference type="ARBA" id="ARBA00022552"/>
    </source>
</evidence>
<dbReference type="InParanoid" id="Q55C67"/>
<feature type="compositionally biased region" description="Acidic residues" evidence="4">
    <location>
        <begin position="183"/>
        <end position="211"/>
    </location>
</feature>
<dbReference type="InterPro" id="IPR019398">
    <property type="entry name" value="Pre-rRNA_process_TSR2"/>
</dbReference>
<accession>Q55C67</accession>
<organism evidence="5 6">
    <name type="scientific">Dictyostelium discoideum</name>
    <name type="common">Social amoeba</name>
    <dbReference type="NCBI Taxonomy" id="44689"/>
    <lineage>
        <taxon>Eukaryota</taxon>
        <taxon>Amoebozoa</taxon>
        <taxon>Evosea</taxon>
        <taxon>Eumycetozoa</taxon>
        <taxon>Dictyostelia</taxon>
        <taxon>Dictyosteliales</taxon>
        <taxon>Dictyosteliaceae</taxon>
        <taxon>Dictyostelium</taxon>
    </lineage>
</organism>
<reference evidence="5 6" key="1">
    <citation type="journal article" date="2005" name="Nature">
        <title>The genome of the social amoeba Dictyostelium discoideum.</title>
        <authorList>
            <consortium name="The Dictyostelium discoideum Sequencing Consortium"/>
            <person name="Eichinger L."/>
            <person name="Pachebat J.A."/>
            <person name="Glockner G."/>
            <person name="Rajandream M.A."/>
            <person name="Sucgang R."/>
            <person name="Berriman M."/>
            <person name="Song J."/>
            <person name="Olsen R."/>
            <person name="Szafranski K."/>
            <person name="Xu Q."/>
            <person name="Tunggal B."/>
            <person name="Kummerfeld S."/>
            <person name="Madera M."/>
            <person name="Konfortov B.A."/>
            <person name="Rivero F."/>
            <person name="Bankier A.T."/>
            <person name="Lehmann R."/>
            <person name="Hamlin N."/>
            <person name="Davies R."/>
            <person name="Gaudet P."/>
            <person name="Fey P."/>
            <person name="Pilcher K."/>
            <person name="Chen G."/>
            <person name="Saunders D."/>
            <person name="Sodergren E."/>
            <person name="Davis P."/>
            <person name="Kerhornou A."/>
            <person name="Nie X."/>
            <person name="Hall N."/>
            <person name="Anjard C."/>
            <person name="Hemphill L."/>
            <person name="Bason N."/>
            <person name="Farbrother P."/>
            <person name="Desany B."/>
            <person name="Just E."/>
            <person name="Morio T."/>
            <person name="Rost R."/>
            <person name="Churcher C."/>
            <person name="Cooper J."/>
            <person name="Haydock S."/>
            <person name="van Driessche N."/>
            <person name="Cronin A."/>
            <person name="Goodhead I."/>
            <person name="Muzny D."/>
            <person name="Mourier T."/>
            <person name="Pain A."/>
            <person name="Lu M."/>
            <person name="Harper D."/>
            <person name="Lindsay R."/>
            <person name="Hauser H."/>
            <person name="James K."/>
            <person name="Quiles M."/>
            <person name="Madan Babu M."/>
            <person name="Saito T."/>
            <person name="Buchrieser C."/>
            <person name="Wardroper A."/>
            <person name="Felder M."/>
            <person name="Thangavelu M."/>
            <person name="Johnson D."/>
            <person name="Knights A."/>
            <person name="Loulseged H."/>
            <person name="Mungall K."/>
            <person name="Oliver K."/>
            <person name="Price C."/>
            <person name="Quail M.A."/>
            <person name="Urushihara H."/>
            <person name="Hernandez J."/>
            <person name="Rabbinowitsch E."/>
            <person name="Steffen D."/>
            <person name="Sanders M."/>
            <person name="Ma J."/>
            <person name="Kohara Y."/>
            <person name="Sharp S."/>
            <person name="Simmonds M."/>
            <person name="Spiegler S."/>
            <person name="Tivey A."/>
            <person name="Sugano S."/>
            <person name="White B."/>
            <person name="Walker D."/>
            <person name="Woodward J."/>
            <person name="Winckler T."/>
            <person name="Tanaka Y."/>
            <person name="Shaulsky G."/>
            <person name="Schleicher M."/>
            <person name="Weinstock G."/>
            <person name="Rosenthal A."/>
            <person name="Cox E.C."/>
            <person name="Chisholm R.L."/>
            <person name="Gibbs R."/>
            <person name="Loomis W.F."/>
            <person name="Platzer M."/>
            <person name="Kay R.R."/>
            <person name="Williams J."/>
            <person name="Dear P.H."/>
            <person name="Noegel A.A."/>
            <person name="Barrell B."/>
            <person name="Kuspa A."/>
        </authorList>
    </citation>
    <scope>NUCLEOTIDE SEQUENCE [LARGE SCALE GENOMIC DNA]</scope>
    <source>
        <strain evidence="5 6">AX4</strain>
    </source>
</reference>
<dbReference type="Proteomes" id="UP000002195">
    <property type="component" value="Unassembled WGS sequence"/>
</dbReference>
<gene>
    <name evidence="5" type="ORF">DDB_G0270202</name>
</gene>
<dbReference type="OMA" id="QSNWGGP"/>
<sequence length="237" mass="27344">MNYSNIVQQNLEQQIQQQQIQQQQEQNLREQQIRQQIEEQIKRGQQNQETTQVDNRPEGEYWQIFDQAVLRIFKEWTALQLAITNEWGGNKTSERAEDMRQDVLDLFLMGKQVYSDQIEKILDECLSQDLNTVAEDDSCKQVATLIIQCYNLAINGAYNDMVSLLGPETASVISSCIKGAGNDSDDEIDAPESEMGDDDYDDEMMDDDDNNDNNNNKPKKYSEPDEDGWVTVNSKRR</sequence>
<dbReference type="RefSeq" id="XP_646614.2">
    <property type="nucleotide sequence ID" value="XM_641522.2"/>
</dbReference>
<dbReference type="HOGENOM" id="CLU_1172503_0_0_1"/>
<dbReference type="GO" id="GO:0000462">
    <property type="term" value="P:maturation of SSU-rRNA from tricistronic rRNA transcript (SSU-rRNA, 5.8S rRNA, LSU-rRNA)"/>
    <property type="evidence" value="ECO:0000318"/>
    <property type="project" value="GO_Central"/>
</dbReference>
<dbReference type="eggNOG" id="KOG4032">
    <property type="taxonomic scope" value="Eukaryota"/>
</dbReference>
<evidence type="ECO:0008006" key="7">
    <source>
        <dbReference type="Google" id="ProtNLM"/>
    </source>
</evidence>
<evidence type="ECO:0000256" key="1">
    <source>
        <dbReference type="ARBA" id="ARBA00006524"/>
    </source>
</evidence>
<dbReference type="SMR" id="Q55C67"/>
<dbReference type="PhylomeDB" id="Q55C67"/>
<feature type="coiled-coil region" evidence="3">
    <location>
        <begin position="6"/>
        <end position="40"/>
    </location>
</feature>
<comment type="caution">
    <text evidence="5">The sequence shown here is derived from an EMBL/GenBank/DDBJ whole genome shotgun (WGS) entry which is preliminary data.</text>
</comment>
<dbReference type="Pfam" id="PF10273">
    <property type="entry name" value="WGG"/>
    <property type="match status" value="1"/>
</dbReference>
<dbReference type="PANTHER" id="PTHR21250">
    <property type="entry name" value="PRE-RRNA-PROCESSING PROTEIN TSR2 HOMOLOG"/>
    <property type="match status" value="1"/>
</dbReference>
<name>Q55C67_DICDI</name>
<dbReference type="dictyBase" id="DDB_G0270202"/>
<dbReference type="PaxDb" id="44689-DDB0190875"/>
<evidence type="ECO:0000256" key="4">
    <source>
        <dbReference type="SAM" id="MobiDB-lite"/>
    </source>
</evidence>
<dbReference type="GO" id="GO:0005634">
    <property type="term" value="C:nucleus"/>
    <property type="evidence" value="ECO:0000318"/>
    <property type="project" value="GO_Central"/>
</dbReference>
<evidence type="ECO:0000313" key="6">
    <source>
        <dbReference type="Proteomes" id="UP000002195"/>
    </source>
</evidence>
<dbReference type="GeneID" id="8617586"/>
<dbReference type="EMBL" id="AAFI02000005">
    <property type="protein sequence ID" value="EAL72451.2"/>
    <property type="molecule type" value="Genomic_DNA"/>
</dbReference>
<keyword evidence="2" id="KW-0698">rRNA processing</keyword>
<dbReference type="FunCoup" id="Q55C67">
    <property type="interactions" value="324"/>
</dbReference>
<evidence type="ECO:0000256" key="3">
    <source>
        <dbReference type="SAM" id="Coils"/>
    </source>
</evidence>
<keyword evidence="6" id="KW-1185">Reference proteome</keyword>
<keyword evidence="3" id="KW-0175">Coiled coil</keyword>
<dbReference type="STRING" id="44689.Q55C67"/>
<proteinExistence type="inferred from homology"/>
<dbReference type="VEuPathDB" id="AmoebaDB:DDB_G0270202"/>
<comment type="similarity">
    <text evidence="1">Belongs to the TSR2 family.</text>
</comment>
<protein>
    <recommendedName>
        <fullName evidence="7">Pre-rRNA-processing protein TSR2 homolog</fullName>
    </recommendedName>
</protein>